<dbReference type="Proteomes" id="UP000565576">
    <property type="component" value="Unassembled WGS sequence"/>
</dbReference>
<reference evidence="2 3" key="1">
    <citation type="submission" date="2020-08" db="EMBL/GenBank/DDBJ databases">
        <title>Genomic Encyclopedia of Type Strains, Phase IV (KMG-V): Genome sequencing to study the core and pangenomes of soil and plant-associated prokaryotes.</title>
        <authorList>
            <person name="Whitman W."/>
        </authorList>
    </citation>
    <scope>NUCLEOTIDE SEQUENCE [LARGE SCALE GENOMIC DNA]</scope>
    <source>
        <strain evidence="2 3">SEMIA 4060</strain>
    </source>
</reference>
<dbReference type="GO" id="GO:0005737">
    <property type="term" value="C:cytoplasm"/>
    <property type="evidence" value="ECO:0007669"/>
    <property type="project" value="TreeGrafter"/>
</dbReference>
<sequence>MSATIFLAGATGAIGRKLVPMLIEAGFTVHGTTRKPERADSLRAAGATPVVVDVFDAKALGVALQRAKPDIVLHQLTDLPFGLDPALMEEGRVRNARIREVGTRNLVDAAVAAGAKRMISQSIAWAYQTGMGPITEETPLQESATAVRTLESLSLVTSGIAGTVLRNGLLYGPGTGCDAPNGAITLHVDDAARAVLLAVQTSAIGVFNIVDDGGLVSNAKAKSILGWHPLKRGGE</sequence>
<dbReference type="AlphaFoldDB" id="A0A7X0MBL6"/>
<comment type="caution">
    <text evidence="2">The sequence shown here is derived from an EMBL/GenBank/DDBJ whole genome shotgun (WGS) entry which is preliminary data.</text>
</comment>
<dbReference type="PANTHER" id="PTHR48079:SF6">
    <property type="entry name" value="NAD(P)-BINDING DOMAIN-CONTAINING PROTEIN-RELATED"/>
    <property type="match status" value="1"/>
</dbReference>
<dbReference type="InterPro" id="IPR016040">
    <property type="entry name" value="NAD(P)-bd_dom"/>
</dbReference>
<dbReference type="EMBL" id="JACHBG010000001">
    <property type="protein sequence ID" value="MBB6482995.1"/>
    <property type="molecule type" value="Genomic_DNA"/>
</dbReference>
<dbReference type="SUPFAM" id="SSF51735">
    <property type="entry name" value="NAD(P)-binding Rossmann-fold domains"/>
    <property type="match status" value="1"/>
</dbReference>
<dbReference type="PANTHER" id="PTHR48079">
    <property type="entry name" value="PROTEIN YEEZ"/>
    <property type="match status" value="1"/>
</dbReference>
<dbReference type="Gene3D" id="3.40.50.720">
    <property type="entry name" value="NAD(P)-binding Rossmann-like Domain"/>
    <property type="match status" value="1"/>
</dbReference>
<name>A0A7X0MBL6_9HYPH</name>
<evidence type="ECO:0000313" key="2">
    <source>
        <dbReference type="EMBL" id="MBB6482995.1"/>
    </source>
</evidence>
<dbReference type="InterPro" id="IPR036291">
    <property type="entry name" value="NAD(P)-bd_dom_sf"/>
</dbReference>
<dbReference type="Pfam" id="PF13460">
    <property type="entry name" value="NAD_binding_10"/>
    <property type="match status" value="1"/>
</dbReference>
<feature type="domain" description="NAD(P)-binding" evidence="1">
    <location>
        <begin position="9"/>
        <end position="171"/>
    </location>
</feature>
<evidence type="ECO:0000313" key="3">
    <source>
        <dbReference type="Proteomes" id="UP000565576"/>
    </source>
</evidence>
<dbReference type="InterPro" id="IPR051783">
    <property type="entry name" value="NAD(P)-dependent_oxidoreduct"/>
</dbReference>
<organism evidence="2 3">
    <name type="scientific">Rhizobium lusitanum</name>
    <dbReference type="NCBI Taxonomy" id="293958"/>
    <lineage>
        <taxon>Bacteria</taxon>
        <taxon>Pseudomonadati</taxon>
        <taxon>Pseudomonadota</taxon>
        <taxon>Alphaproteobacteria</taxon>
        <taxon>Hyphomicrobiales</taxon>
        <taxon>Rhizobiaceae</taxon>
        <taxon>Rhizobium/Agrobacterium group</taxon>
        <taxon>Rhizobium</taxon>
    </lineage>
</organism>
<dbReference type="RefSeq" id="WP_184700994.1">
    <property type="nucleotide sequence ID" value="NZ_JACHBG010000001.1"/>
</dbReference>
<gene>
    <name evidence="2" type="ORF">GGD46_000238</name>
</gene>
<accession>A0A7X0MBL6</accession>
<evidence type="ECO:0000259" key="1">
    <source>
        <dbReference type="Pfam" id="PF13460"/>
    </source>
</evidence>
<dbReference type="GO" id="GO:0004029">
    <property type="term" value="F:aldehyde dehydrogenase (NAD+) activity"/>
    <property type="evidence" value="ECO:0007669"/>
    <property type="project" value="TreeGrafter"/>
</dbReference>
<protein>
    <submittedName>
        <fullName evidence="2">Nucleoside-diphosphate-sugar epimerase</fullName>
    </submittedName>
</protein>
<proteinExistence type="predicted"/>